<dbReference type="AlphaFoldDB" id="A0A448XHE7"/>
<reference evidence="1" key="1">
    <citation type="submission" date="2018-11" db="EMBL/GenBank/DDBJ databases">
        <authorList>
            <consortium name="Pathogen Informatics"/>
        </authorList>
    </citation>
    <scope>NUCLEOTIDE SEQUENCE</scope>
</reference>
<protein>
    <submittedName>
        <fullName evidence="1">Uncharacterized protein</fullName>
    </submittedName>
</protein>
<proteinExistence type="predicted"/>
<organism evidence="1 2">
    <name type="scientific">Protopolystoma xenopodis</name>
    <dbReference type="NCBI Taxonomy" id="117903"/>
    <lineage>
        <taxon>Eukaryota</taxon>
        <taxon>Metazoa</taxon>
        <taxon>Spiralia</taxon>
        <taxon>Lophotrochozoa</taxon>
        <taxon>Platyhelminthes</taxon>
        <taxon>Monogenea</taxon>
        <taxon>Polyopisthocotylea</taxon>
        <taxon>Polystomatidea</taxon>
        <taxon>Polystomatidae</taxon>
        <taxon>Protopolystoma</taxon>
    </lineage>
</organism>
<evidence type="ECO:0000313" key="2">
    <source>
        <dbReference type="Proteomes" id="UP000784294"/>
    </source>
</evidence>
<name>A0A448XHE7_9PLAT</name>
<keyword evidence="2" id="KW-1185">Reference proteome</keyword>
<accession>A0A448XHE7</accession>
<comment type="caution">
    <text evidence="1">The sequence shown here is derived from an EMBL/GenBank/DDBJ whole genome shotgun (WGS) entry which is preliminary data.</text>
</comment>
<dbReference type="Proteomes" id="UP000784294">
    <property type="component" value="Unassembled WGS sequence"/>
</dbReference>
<sequence length="89" mass="9603">MAIWIVPSLCGPPPSSGHHHSQLPSQTPSDTFGQSLGCEIVANCCDPDMNCFHCESSSRPAHTLPLKPLSHSHQYVRQSAIFGIFADTS</sequence>
<evidence type="ECO:0000313" key="1">
    <source>
        <dbReference type="EMBL" id="VEL36499.1"/>
    </source>
</evidence>
<dbReference type="EMBL" id="CAAALY010252383">
    <property type="protein sequence ID" value="VEL36499.1"/>
    <property type="molecule type" value="Genomic_DNA"/>
</dbReference>
<gene>
    <name evidence="1" type="ORF">PXEA_LOCUS29939</name>
</gene>